<accession>A0A6A7APU6</accession>
<name>A0A6A7APU6_9PLEO</name>
<dbReference type="EMBL" id="MU006364">
    <property type="protein sequence ID" value="KAF2844754.1"/>
    <property type="molecule type" value="Genomic_DNA"/>
</dbReference>
<feature type="region of interest" description="Disordered" evidence="1">
    <location>
        <begin position="242"/>
        <end position="266"/>
    </location>
</feature>
<dbReference type="AlphaFoldDB" id="A0A6A7APU6"/>
<keyword evidence="3" id="KW-1185">Reference proteome</keyword>
<feature type="region of interest" description="Disordered" evidence="1">
    <location>
        <begin position="1"/>
        <end position="20"/>
    </location>
</feature>
<feature type="compositionally biased region" description="Pro residues" evidence="1">
    <location>
        <begin position="1"/>
        <end position="10"/>
    </location>
</feature>
<evidence type="ECO:0000256" key="1">
    <source>
        <dbReference type="SAM" id="MobiDB-lite"/>
    </source>
</evidence>
<evidence type="ECO:0000313" key="2">
    <source>
        <dbReference type="EMBL" id="KAF2844754.1"/>
    </source>
</evidence>
<proteinExistence type="predicted"/>
<protein>
    <submittedName>
        <fullName evidence="2">Uncharacterized protein</fullName>
    </submittedName>
</protein>
<organism evidence="2 3">
    <name type="scientific">Plenodomus tracheiphilus IPT5</name>
    <dbReference type="NCBI Taxonomy" id="1408161"/>
    <lineage>
        <taxon>Eukaryota</taxon>
        <taxon>Fungi</taxon>
        <taxon>Dikarya</taxon>
        <taxon>Ascomycota</taxon>
        <taxon>Pezizomycotina</taxon>
        <taxon>Dothideomycetes</taxon>
        <taxon>Pleosporomycetidae</taxon>
        <taxon>Pleosporales</taxon>
        <taxon>Pleosporineae</taxon>
        <taxon>Leptosphaeriaceae</taxon>
        <taxon>Plenodomus</taxon>
    </lineage>
</organism>
<dbReference type="Proteomes" id="UP000799423">
    <property type="component" value="Unassembled WGS sequence"/>
</dbReference>
<dbReference type="OrthoDB" id="3796009at2759"/>
<sequence>MIVPHLPPPEKYTQTTKRDHTLNDEQFFQDALSAASAITSENSSHERDSTHIARQLRDERDYFARQVEVGNNSAICCAEERAAVITIYNEAIEKIAKWDAHHSNFQVKSSGGIPVPEKEYAGKYTFLTHEVQTKTRIIIGITHADPDDSVFSNNLLLKPLEPHYATPRIDMHEDNMRHRAAWRLKAWRTEGWPDKYPADAVALEAKRDRRVSRSIKGYHETYDTVDEWSIEDWGEEVDAAPGHWTGADWNRRQGQKKHHGKEGGGC</sequence>
<evidence type="ECO:0000313" key="3">
    <source>
        <dbReference type="Proteomes" id="UP000799423"/>
    </source>
</evidence>
<gene>
    <name evidence="2" type="ORF">T440DRAFT_409531</name>
</gene>
<reference evidence="2" key="1">
    <citation type="submission" date="2020-01" db="EMBL/GenBank/DDBJ databases">
        <authorList>
            <consortium name="DOE Joint Genome Institute"/>
            <person name="Haridas S."/>
            <person name="Albert R."/>
            <person name="Binder M."/>
            <person name="Bloem J."/>
            <person name="Labutti K."/>
            <person name="Salamov A."/>
            <person name="Andreopoulos B."/>
            <person name="Baker S.E."/>
            <person name="Barry K."/>
            <person name="Bills G."/>
            <person name="Bluhm B.H."/>
            <person name="Cannon C."/>
            <person name="Castanera R."/>
            <person name="Culley D.E."/>
            <person name="Daum C."/>
            <person name="Ezra D."/>
            <person name="Gonzalez J.B."/>
            <person name="Henrissat B."/>
            <person name="Kuo A."/>
            <person name="Liang C."/>
            <person name="Lipzen A."/>
            <person name="Lutzoni F."/>
            <person name="Magnuson J."/>
            <person name="Mondo S."/>
            <person name="Nolan M."/>
            <person name="Ohm R."/>
            <person name="Pangilinan J."/>
            <person name="Park H.-J."/>
            <person name="Ramirez L."/>
            <person name="Alfaro M."/>
            <person name="Sun H."/>
            <person name="Tritt A."/>
            <person name="Yoshinaga Y."/>
            <person name="Zwiers L.-H."/>
            <person name="Turgeon B.G."/>
            <person name="Goodwin S.B."/>
            <person name="Spatafora J.W."/>
            <person name="Crous P.W."/>
            <person name="Grigoriev I.V."/>
        </authorList>
    </citation>
    <scope>NUCLEOTIDE SEQUENCE</scope>
    <source>
        <strain evidence="2">IPT5</strain>
    </source>
</reference>